<accession>A0A0N0NHI5</accession>
<proteinExistence type="predicted"/>
<evidence type="ECO:0000259" key="1">
    <source>
        <dbReference type="Pfam" id="PF00149"/>
    </source>
</evidence>
<dbReference type="InterPro" id="IPR029052">
    <property type="entry name" value="Metallo-depent_PP-like"/>
</dbReference>
<dbReference type="PANTHER" id="PTHR12905:SF0">
    <property type="entry name" value="CALCINEURIN-LIKE PHOSPHOESTERASE DOMAIN-CONTAINING PROTEIN"/>
    <property type="match status" value="1"/>
</dbReference>
<reference evidence="2 3" key="1">
    <citation type="submission" date="2015-06" db="EMBL/GenBank/DDBJ databases">
        <title>Draft genome of the ant-associated black yeast Phialophora attae CBS 131958.</title>
        <authorList>
            <person name="Moreno L.F."/>
            <person name="Stielow B.J."/>
            <person name="de Hoog S."/>
            <person name="Vicente V.A."/>
            <person name="Weiss V.A."/>
            <person name="de Vries M."/>
            <person name="Cruz L.M."/>
            <person name="Souza E.M."/>
        </authorList>
    </citation>
    <scope>NUCLEOTIDE SEQUENCE [LARGE SCALE GENOMIC DNA]</scope>
    <source>
        <strain evidence="2 3">CBS 131958</strain>
    </source>
</reference>
<comment type="caution">
    <text evidence="2">The sequence shown here is derived from an EMBL/GenBank/DDBJ whole genome shotgun (WGS) entry which is preliminary data.</text>
</comment>
<dbReference type="PANTHER" id="PTHR12905">
    <property type="entry name" value="METALLOPHOSPHOESTERASE"/>
    <property type="match status" value="1"/>
</dbReference>
<organism evidence="2 3">
    <name type="scientific">Cyphellophora attinorum</name>
    <dbReference type="NCBI Taxonomy" id="1664694"/>
    <lineage>
        <taxon>Eukaryota</taxon>
        <taxon>Fungi</taxon>
        <taxon>Dikarya</taxon>
        <taxon>Ascomycota</taxon>
        <taxon>Pezizomycotina</taxon>
        <taxon>Eurotiomycetes</taxon>
        <taxon>Chaetothyriomycetidae</taxon>
        <taxon>Chaetothyriales</taxon>
        <taxon>Cyphellophoraceae</taxon>
        <taxon>Cyphellophora</taxon>
    </lineage>
</organism>
<dbReference type="Gene3D" id="3.60.21.10">
    <property type="match status" value="1"/>
</dbReference>
<dbReference type="GeneID" id="28741357"/>
<dbReference type="RefSeq" id="XP_017994272.1">
    <property type="nucleotide sequence ID" value="XM_018149477.1"/>
</dbReference>
<dbReference type="VEuPathDB" id="FungiDB:AB675_8982"/>
<name>A0A0N0NHI5_9EURO</name>
<gene>
    <name evidence="2" type="ORF">AB675_8982</name>
</gene>
<dbReference type="SUPFAM" id="SSF56300">
    <property type="entry name" value="Metallo-dependent phosphatases"/>
    <property type="match status" value="1"/>
</dbReference>
<dbReference type="EMBL" id="LFJN01000068">
    <property type="protein sequence ID" value="KPI34309.1"/>
    <property type="molecule type" value="Genomic_DNA"/>
</dbReference>
<dbReference type="InterPro" id="IPR051693">
    <property type="entry name" value="UPF0046_metallophosphoest"/>
</dbReference>
<feature type="domain" description="Calcineurin-like phosphoesterase" evidence="1">
    <location>
        <begin position="8"/>
        <end position="215"/>
    </location>
</feature>
<protein>
    <submittedName>
        <fullName evidence="2">Metallophosphoesterase domain-containing protein 1</fullName>
    </submittedName>
</protein>
<dbReference type="InterPro" id="IPR004843">
    <property type="entry name" value="Calcineurin-like_PHP"/>
</dbReference>
<dbReference type="Proteomes" id="UP000038010">
    <property type="component" value="Unassembled WGS sequence"/>
</dbReference>
<evidence type="ECO:0000313" key="3">
    <source>
        <dbReference type="Proteomes" id="UP000038010"/>
    </source>
</evidence>
<dbReference type="OrthoDB" id="630188at2759"/>
<dbReference type="Pfam" id="PF00149">
    <property type="entry name" value="Metallophos"/>
    <property type="match status" value="1"/>
</dbReference>
<evidence type="ECO:0000313" key="2">
    <source>
        <dbReference type="EMBL" id="KPI34309.1"/>
    </source>
</evidence>
<sequence>MATDIKTRILIISDTHGRCTLKHDLPKEQVDVAIHCGDLTNVSTVREFRNALDLLKQLPAPLKLVILGNHDFSMDGPALQTIIYNRADDVPLSFWNQVYGTPEMIQGLFEDHKTDDNIHLLDEGTYVFNLQNGAQLKVYASQYTPAWGGDWGFQYHPDKAYNFAIEPNTDIAITHGPPRGILDMSNRGERAGCPHLFTAVAKVKPKIHCFGHIHEAGAPDSCTGGLEAAPPIDNAKSRSMTRTKDLRLSADDFEEASAEEQVRLQDLVKQEHAFMSLCKDSATHLVPDQHTLFVNAAIEPAPGEHFPQSPWIVEVDLPSSRDK</sequence>
<keyword evidence="3" id="KW-1185">Reference proteome</keyword>
<dbReference type="AlphaFoldDB" id="A0A0N0NHI5"/>
<dbReference type="CDD" id="cd07379">
    <property type="entry name" value="MPP_239FB"/>
    <property type="match status" value="1"/>
</dbReference>
<dbReference type="GO" id="GO:0016787">
    <property type="term" value="F:hydrolase activity"/>
    <property type="evidence" value="ECO:0007669"/>
    <property type="project" value="InterPro"/>
</dbReference>